<reference evidence="2" key="2">
    <citation type="submission" date="2020-09" db="EMBL/GenBank/DDBJ databases">
        <authorList>
            <person name="Sun Q."/>
            <person name="Zhou Y."/>
        </authorList>
    </citation>
    <scope>NUCLEOTIDE SEQUENCE</scope>
    <source>
        <strain evidence="2">CGMCC 1.15425</strain>
    </source>
</reference>
<dbReference type="RefSeq" id="WP_068810116.1">
    <property type="nucleotide sequence ID" value="NZ_BMIY01000010.1"/>
</dbReference>
<evidence type="ECO:0000313" key="2">
    <source>
        <dbReference type="EMBL" id="GFZ80145.1"/>
    </source>
</evidence>
<sequence>MSELLILLILSTLAGASIPVGAGMAMLDIEWPDILTEPWRRFIVAFGGGALISAVALVLVPDGSESLSPLLSLLSFAGGGVCFCLLDIYLGKLKSSLGQLVAMLADFIPEAMVLGAAFATGQDTGLLISALIVLQNIPEGFNAFEELTENSKQSVLRLLAGFGLLMLAGPVSALLGFYYLPERPEMLGGIMLFASGGIIYLVFEDVAPQAKLENHWSPALGAVFGFLLGLAGHLATSG</sequence>
<keyword evidence="3" id="KW-1185">Reference proteome</keyword>
<keyword evidence="1" id="KW-0812">Transmembrane</keyword>
<dbReference type="AlphaFoldDB" id="A0A916QLA3"/>
<protein>
    <submittedName>
        <fullName evidence="2">Divalent cation transporter</fullName>
    </submittedName>
</protein>
<gene>
    <name evidence="2" type="primary">gufA</name>
    <name evidence="2" type="ORF">GCM10011403_24140</name>
</gene>
<proteinExistence type="predicted"/>
<feature type="transmembrane region" description="Helical" evidence="1">
    <location>
        <begin position="155"/>
        <end position="180"/>
    </location>
</feature>
<feature type="transmembrane region" description="Helical" evidence="1">
    <location>
        <begin position="71"/>
        <end position="91"/>
    </location>
</feature>
<feature type="transmembrane region" description="Helical" evidence="1">
    <location>
        <begin position="111"/>
        <end position="134"/>
    </location>
</feature>
<feature type="transmembrane region" description="Helical" evidence="1">
    <location>
        <begin position="215"/>
        <end position="235"/>
    </location>
</feature>
<comment type="caution">
    <text evidence="2">The sequence shown here is derived from an EMBL/GenBank/DDBJ whole genome shotgun (WGS) entry which is preliminary data.</text>
</comment>
<feature type="transmembrane region" description="Helical" evidence="1">
    <location>
        <begin position="39"/>
        <end position="59"/>
    </location>
</feature>
<dbReference type="Proteomes" id="UP000627715">
    <property type="component" value="Unassembled WGS sequence"/>
</dbReference>
<dbReference type="OrthoDB" id="5766358at2"/>
<evidence type="ECO:0000313" key="3">
    <source>
        <dbReference type="Proteomes" id="UP000627715"/>
    </source>
</evidence>
<keyword evidence="1" id="KW-0472">Membrane</keyword>
<keyword evidence="1" id="KW-1133">Transmembrane helix</keyword>
<dbReference type="EMBL" id="BMIY01000010">
    <property type="protein sequence ID" value="GFZ80145.1"/>
    <property type="molecule type" value="Genomic_DNA"/>
</dbReference>
<feature type="transmembrane region" description="Helical" evidence="1">
    <location>
        <begin position="186"/>
        <end position="203"/>
    </location>
</feature>
<reference evidence="2" key="1">
    <citation type="journal article" date="2014" name="Int. J. Syst. Evol. Microbiol.">
        <title>Complete genome sequence of Corynebacterium casei LMG S-19264T (=DSM 44701T), isolated from a smear-ripened cheese.</title>
        <authorList>
            <consortium name="US DOE Joint Genome Institute (JGI-PGF)"/>
            <person name="Walter F."/>
            <person name="Albersmeier A."/>
            <person name="Kalinowski J."/>
            <person name="Ruckert C."/>
        </authorList>
    </citation>
    <scope>NUCLEOTIDE SEQUENCE</scope>
    <source>
        <strain evidence="2">CGMCC 1.15425</strain>
    </source>
</reference>
<name>A0A916QLA3_9GAMM</name>
<evidence type="ECO:0000256" key="1">
    <source>
        <dbReference type="SAM" id="Phobius"/>
    </source>
</evidence>
<organism evidence="2 3">
    <name type="scientific">Pseudohongiella nitratireducens</name>
    <dbReference type="NCBI Taxonomy" id="1768907"/>
    <lineage>
        <taxon>Bacteria</taxon>
        <taxon>Pseudomonadati</taxon>
        <taxon>Pseudomonadota</taxon>
        <taxon>Gammaproteobacteria</taxon>
        <taxon>Pseudomonadales</taxon>
        <taxon>Pseudohongiellaceae</taxon>
        <taxon>Pseudohongiella</taxon>
    </lineage>
</organism>
<accession>A0A916QLA3</accession>